<dbReference type="KEGG" id="blac:94351328"/>
<reference evidence="1 2" key="1">
    <citation type="journal article" date="2021" name="Genome Biol.">
        <title>AFLAP: assembly-free linkage analysis pipeline using k-mers from genome sequencing data.</title>
        <authorList>
            <person name="Fletcher K."/>
            <person name="Zhang L."/>
            <person name="Gil J."/>
            <person name="Han R."/>
            <person name="Cavanaugh K."/>
            <person name="Michelmore R."/>
        </authorList>
    </citation>
    <scope>NUCLEOTIDE SEQUENCE [LARGE SCALE GENOMIC DNA]</scope>
    <source>
        <strain evidence="1 2">SF5</strain>
    </source>
</reference>
<gene>
    <name evidence="1" type="ORF">CCR75_007599</name>
</gene>
<sequence>MRSAVKVKVIRSATGNARSRRYTAPIGTVLKDSSEAIVCARAILKQHKTFLRNLNDAIYTFHSPLIEGSVGQHTRHSLDHIQKPLEILATLEKGCNENMVRYDIRERHTPVEKDRHVAIELIAQLETMLCATPQKYLSYPVRAVFMLSTDRSEVQFESTFNRELAFAIHHCIHHNALSKVLLAYHFPNQTIPEDFGMAPSTANFNQEIEDECE</sequence>
<keyword evidence="2" id="KW-1185">Reference proteome</keyword>
<dbReference type="PANTHER" id="PTHR39473:SF1">
    <property type="entry name" value="DINB-LIKE DOMAIN-CONTAINING PROTEIN"/>
    <property type="match status" value="1"/>
</dbReference>
<evidence type="ECO:0000313" key="2">
    <source>
        <dbReference type="Proteomes" id="UP000294530"/>
    </source>
</evidence>
<dbReference type="RefSeq" id="XP_067822652.1">
    <property type="nucleotide sequence ID" value="XM_067965657.1"/>
</dbReference>
<dbReference type="AlphaFoldDB" id="A0A976IJZ1"/>
<dbReference type="PANTHER" id="PTHR39473">
    <property type="match status" value="1"/>
</dbReference>
<name>A0A976IJZ1_BRELC</name>
<comment type="caution">
    <text evidence="1">The sequence shown here is derived from an EMBL/GenBank/DDBJ whole genome shotgun (WGS) entry which is preliminary data.</text>
</comment>
<proteinExistence type="predicted"/>
<dbReference type="EMBL" id="SHOA02000036">
    <property type="protein sequence ID" value="TDH73153.1"/>
    <property type="molecule type" value="Genomic_DNA"/>
</dbReference>
<evidence type="ECO:0008006" key="3">
    <source>
        <dbReference type="Google" id="ProtNLM"/>
    </source>
</evidence>
<dbReference type="GeneID" id="94351328"/>
<dbReference type="Proteomes" id="UP000294530">
    <property type="component" value="Unassembled WGS sequence"/>
</dbReference>
<protein>
    <recommendedName>
        <fullName evidence="3">DinB-like domain-containing protein</fullName>
    </recommendedName>
</protein>
<evidence type="ECO:0000313" key="1">
    <source>
        <dbReference type="EMBL" id="TDH73153.1"/>
    </source>
</evidence>
<organism evidence="1 2">
    <name type="scientific">Bremia lactucae</name>
    <name type="common">Lettuce downy mildew</name>
    <dbReference type="NCBI Taxonomy" id="4779"/>
    <lineage>
        <taxon>Eukaryota</taxon>
        <taxon>Sar</taxon>
        <taxon>Stramenopiles</taxon>
        <taxon>Oomycota</taxon>
        <taxon>Peronosporomycetes</taxon>
        <taxon>Peronosporales</taxon>
        <taxon>Peronosporaceae</taxon>
        <taxon>Bremia</taxon>
    </lineage>
</organism>
<accession>A0A976IJZ1</accession>
<dbReference type="OrthoDB" id="5564877at2759"/>